<dbReference type="Pfam" id="PF03990">
    <property type="entry name" value="DUF348"/>
    <property type="match status" value="3"/>
</dbReference>
<dbReference type="Proteomes" id="UP000022835">
    <property type="component" value="Unassembled WGS sequence"/>
</dbReference>
<evidence type="ECO:0000259" key="4">
    <source>
        <dbReference type="PROSITE" id="PS51109"/>
    </source>
</evidence>
<evidence type="ECO:0000256" key="1">
    <source>
        <dbReference type="ARBA" id="ARBA00010830"/>
    </source>
</evidence>
<organism evidence="5 6">
    <name type="scientific">Mycolicibacterium aromaticivorans JS19b1 = JCM 16368</name>
    <dbReference type="NCBI Taxonomy" id="1440774"/>
    <lineage>
        <taxon>Bacteria</taxon>
        <taxon>Bacillati</taxon>
        <taxon>Actinomycetota</taxon>
        <taxon>Actinomycetes</taxon>
        <taxon>Mycobacteriales</taxon>
        <taxon>Mycobacteriaceae</taxon>
        <taxon>Mycolicibacterium</taxon>
    </lineage>
</organism>
<keyword evidence="2" id="KW-0732">Signal</keyword>
<name>A0A064CEY4_9MYCO</name>
<keyword evidence="3" id="KW-0378">Hydrolase</keyword>
<dbReference type="GO" id="GO:0016787">
    <property type="term" value="F:hydrolase activity"/>
    <property type="evidence" value="ECO:0007669"/>
    <property type="project" value="UniProtKB-KW"/>
</dbReference>
<dbReference type="STRING" id="1440774.Y900_007940"/>
<dbReference type="InterPro" id="IPR011098">
    <property type="entry name" value="G5_dom"/>
</dbReference>
<evidence type="ECO:0000313" key="6">
    <source>
        <dbReference type="Proteomes" id="UP000022835"/>
    </source>
</evidence>
<dbReference type="RefSeq" id="WP_036340920.1">
    <property type="nucleotide sequence ID" value="NZ_JALN02000001.1"/>
</dbReference>
<accession>A0A064CEY4</accession>
<dbReference type="Gene3D" id="1.10.530.10">
    <property type="match status" value="1"/>
</dbReference>
<feature type="domain" description="G5" evidence="4">
    <location>
        <begin position="205"/>
        <end position="285"/>
    </location>
</feature>
<dbReference type="SMART" id="SM01208">
    <property type="entry name" value="G5"/>
    <property type="match status" value="1"/>
</dbReference>
<dbReference type="eggNOG" id="COG3583">
    <property type="taxonomic scope" value="Bacteria"/>
</dbReference>
<comment type="caution">
    <text evidence="5">The sequence shown here is derived from an EMBL/GenBank/DDBJ whole genome shotgun (WGS) entry which is preliminary data.</text>
</comment>
<protein>
    <submittedName>
        <fullName evidence="5">Resuscitation-promoting factor RpfB</fullName>
    </submittedName>
</protein>
<evidence type="ECO:0000256" key="3">
    <source>
        <dbReference type="ARBA" id="ARBA00022801"/>
    </source>
</evidence>
<dbReference type="Gene3D" id="2.20.230.10">
    <property type="entry name" value="Resuscitation-promoting factor rpfb"/>
    <property type="match status" value="1"/>
</dbReference>
<dbReference type="InterPro" id="IPR023346">
    <property type="entry name" value="Lysozyme-like_dom_sf"/>
</dbReference>
<dbReference type="AlphaFoldDB" id="A0A064CEY4"/>
<dbReference type="Pfam" id="PF06737">
    <property type="entry name" value="Transglycosylas"/>
    <property type="match status" value="1"/>
</dbReference>
<dbReference type="PANTHER" id="PTHR39160">
    <property type="entry name" value="CELL WALL-BINDING PROTEIN YOCH"/>
    <property type="match status" value="1"/>
</dbReference>
<sequence length="373" mass="39283">MNALTKLHQSPSPILRLVVAAVLLTLAGAGAFAVSSHKTVILNVDGAQLKVSTMKSRVIDVVQENGYSVGERDDLFPGANQPVANAETIVLRRSRPLQISLDGQDAKQVWTTASTVDEALAQLRMTDTAPAAASRGSRLPLEGMALPVVSAKTVQINDGGVVNTVHLAAPNVAALLAAAGVPLEQADSVVPAPSSPVIAGMQIQVTRIRVEKVTQQMPLAPNAQRIEDPTLNMSRQVVEDPGTPGLQDVTFAVAKVNGVETGRLPVANTVVVPARDSVLRVGAKPGTEVPQVLNGPIWDAIARCEAGGNWAINTGNGYFGGVQFDQNTWERNGGLRYAERADLATREEQIAIAEVTRSRQGWGAWPVCGRGAS</sequence>
<dbReference type="InterPro" id="IPR010618">
    <property type="entry name" value="RPF"/>
</dbReference>
<keyword evidence="6" id="KW-1185">Reference proteome</keyword>
<dbReference type="CDD" id="cd13925">
    <property type="entry name" value="RPF"/>
    <property type="match status" value="1"/>
</dbReference>
<dbReference type="SUPFAM" id="SSF53955">
    <property type="entry name" value="Lysozyme-like"/>
    <property type="match status" value="1"/>
</dbReference>
<comment type="similarity">
    <text evidence="1">Belongs to the transglycosylase family. Rpf subfamily.</text>
</comment>
<dbReference type="EMBL" id="JALN02000001">
    <property type="protein sequence ID" value="KDE98880.1"/>
    <property type="molecule type" value="Genomic_DNA"/>
</dbReference>
<evidence type="ECO:0000313" key="5">
    <source>
        <dbReference type="EMBL" id="KDE98880.1"/>
    </source>
</evidence>
<gene>
    <name evidence="5" type="ORF">Y900_007940</name>
</gene>
<dbReference type="OrthoDB" id="1404170at2"/>
<dbReference type="PANTHER" id="PTHR39160:SF4">
    <property type="entry name" value="RESUSCITATION-PROMOTING FACTOR RPFB"/>
    <property type="match status" value="1"/>
</dbReference>
<dbReference type="InterPro" id="IPR007137">
    <property type="entry name" value="DUF348"/>
</dbReference>
<reference evidence="5" key="1">
    <citation type="submission" date="2014-05" db="EMBL/GenBank/DDBJ databases">
        <title>Genome sequence of Mycobacterium aromaticivorans strain JS19b1T (= DSM 45407T).</title>
        <authorList>
            <person name="Kwak Y."/>
            <person name="Park G.-S."/>
            <person name="Li Q.X."/>
            <person name="Lee S.-E."/>
            <person name="Shin J.-H."/>
        </authorList>
    </citation>
    <scope>NUCLEOTIDE SEQUENCE [LARGE SCALE GENOMIC DNA]</scope>
    <source>
        <strain evidence="5">JS19b1</strain>
    </source>
</reference>
<proteinExistence type="inferred from homology"/>
<dbReference type="Pfam" id="PF07501">
    <property type="entry name" value="G5"/>
    <property type="match status" value="1"/>
</dbReference>
<dbReference type="PROSITE" id="PS51109">
    <property type="entry name" value="G5"/>
    <property type="match status" value="1"/>
</dbReference>
<evidence type="ECO:0000256" key="2">
    <source>
        <dbReference type="ARBA" id="ARBA00022729"/>
    </source>
</evidence>
<dbReference type="InterPro" id="IPR051933">
    <property type="entry name" value="Resuscitation_pf_RpfB"/>
</dbReference>